<evidence type="ECO:0000313" key="1">
    <source>
        <dbReference type="EMBL" id="KAF2473304.1"/>
    </source>
</evidence>
<comment type="caution">
    <text evidence="1">The sequence shown here is derived from an EMBL/GenBank/DDBJ whole genome shotgun (WGS) entry which is preliminary data.</text>
</comment>
<dbReference type="EMBL" id="MU003500">
    <property type="protein sequence ID" value="KAF2473304.1"/>
    <property type="molecule type" value="Genomic_DNA"/>
</dbReference>
<accession>A0ACB6R229</accession>
<keyword evidence="2" id="KW-1185">Reference proteome</keyword>
<reference evidence="1" key="1">
    <citation type="journal article" date="2020" name="Stud. Mycol.">
        <title>101 Dothideomycetes genomes: a test case for predicting lifestyles and emergence of pathogens.</title>
        <authorList>
            <person name="Haridas S."/>
            <person name="Albert R."/>
            <person name="Binder M."/>
            <person name="Bloem J."/>
            <person name="Labutti K."/>
            <person name="Salamov A."/>
            <person name="Andreopoulos B."/>
            <person name="Baker S."/>
            <person name="Barry K."/>
            <person name="Bills G."/>
            <person name="Bluhm B."/>
            <person name="Cannon C."/>
            <person name="Castanera R."/>
            <person name="Culley D."/>
            <person name="Daum C."/>
            <person name="Ezra D."/>
            <person name="Gonzalez J."/>
            <person name="Henrissat B."/>
            <person name="Kuo A."/>
            <person name="Liang C."/>
            <person name="Lipzen A."/>
            <person name="Lutzoni F."/>
            <person name="Magnuson J."/>
            <person name="Mondo S."/>
            <person name="Nolan M."/>
            <person name="Ohm R."/>
            <person name="Pangilinan J."/>
            <person name="Park H.-J."/>
            <person name="Ramirez L."/>
            <person name="Alfaro M."/>
            <person name="Sun H."/>
            <person name="Tritt A."/>
            <person name="Yoshinaga Y."/>
            <person name="Zwiers L.-H."/>
            <person name="Turgeon B."/>
            <person name="Goodwin S."/>
            <person name="Spatafora J."/>
            <person name="Crous P."/>
            <person name="Grigoriev I."/>
        </authorList>
    </citation>
    <scope>NUCLEOTIDE SEQUENCE</scope>
    <source>
        <strain evidence="1">ATCC 200398</strain>
    </source>
</reference>
<dbReference type="Proteomes" id="UP000799755">
    <property type="component" value="Unassembled WGS sequence"/>
</dbReference>
<name>A0ACB6R229_9PLEO</name>
<proteinExistence type="predicted"/>
<gene>
    <name evidence="1" type="ORF">BDR25DRAFT_332914</name>
</gene>
<evidence type="ECO:0000313" key="2">
    <source>
        <dbReference type="Proteomes" id="UP000799755"/>
    </source>
</evidence>
<protein>
    <submittedName>
        <fullName evidence="1">Uncharacterized protein</fullName>
    </submittedName>
</protein>
<sequence length="748" mass="84540">MILEATKSNEQEKTSVMSHVLEIIAYLHHSGLIPESIYKYRPHQDNYALQQPPTLHLLSSQILTALSDASWRAHEASVQIAKERMNASYFLGHEIPGSRYKLHVTELAPELWLELVLWSCLHGGWILDGTAILEQMLPREEGSEWNLISWRELLQSKDEEPSSPLRGWQLFGTPIKSNEEDRKLTQRTISSEIVTAFVDGLVNTMRVGVGTRGTDPEGIVEHIKNLKQLLDLHGLSLGSASWDSVMVRLLESGGIAPEKRPELLLSIIDLASGFGTEVGSVNASSANVGNFHEPPYFFDASALSIGFLHRSMRSFVDNGDVAGVITSLQRLQDYTDNNRQRSMRQFFDNLKNTPLLQDQPFTSRFIPIEFPGFECQVPVPLLAKTLDLITESRLLYLGRSLIFSEDLDGPLIDHSMYYNWVMAASIIRFGSVAREEKLVLKIVEITGSSGNGQQARLLHPEILNALLNAQVQLHRWESVQGIQDYVLKNPGYWPRPQVLANFAAALLRLSSDMNEYTRRQKFKARTAFTDFLFSWEALILTSLRNELNCILGVLSSVHQDLKDYCTQFLAFSVRQKVQLSANDFNLVLGGVLDGFGSSKGRETVEMWCYRPPKTFEPYRAPGGLPSMPRFRISKGEEYESRPEDITITQPSGAQLILQGRVRPNRQTIWAILRKVQQEEDVRRASKADLTTETRKEVRDTLKWAARFLYYLGFDYEDIIRDLGSLAELAELEAPPASWHPPLNVSPSS</sequence>
<organism evidence="1 2">
    <name type="scientific">Lindgomyces ingoldianus</name>
    <dbReference type="NCBI Taxonomy" id="673940"/>
    <lineage>
        <taxon>Eukaryota</taxon>
        <taxon>Fungi</taxon>
        <taxon>Dikarya</taxon>
        <taxon>Ascomycota</taxon>
        <taxon>Pezizomycotina</taxon>
        <taxon>Dothideomycetes</taxon>
        <taxon>Pleosporomycetidae</taxon>
        <taxon>Pleosporales</taxon>
        <taxon>Lindgomycetaceae</taxon>
        <taxon>Lindgomyces</taxon>
    </lineage>
</organism>